<sequence length="272" mass="30863">TLNTRNIVLKNFSWTTNLTFAYNHNQITKLEGRPRVLDLVREAGYPHDGYPQRSLFSIPFVGLNSEGLPQTLNEDGDITVGNINFQETIKTDYLKYEGPIDPPYIGGFENSFKYKNIRLSVYLNYQFGNVLRLDNVFSRSYSDLSAMPKDFMDRWVLPGDEAYTNIPVIASRGQSNNNGKLSQAYNAYNYSDERVCSGSFIRLKDITLSYDLPKRLLSNLGIGNVQFRCIASNLLLLYSDKKLKGQDPEFFRSGGVAMPVPKQITCSIRIGF</sequence>
<feature type="non-terminal residue" evidence="1">
    <location>
        <position position="1"/>
    </location>
</feature>
<comment type="caution">
    <text evidence="1">The sequence shown here is derived from an EMBL/GenBank/DDBJ whole genome shotgun (WGS) entry which is preliminary data.</text>
</comment>
<reference evidence="1" key="1">
    <citation type="submission" date="2019-03" db="EMBL/GenBank/DDBJ databases">
        <title>Single cell metagenomics reveals metabolic interactions within the superorganism composed of flagellate Streblomastix strix and complex community of Bacteroidetes bacteria on its surface.</title>
        <authorList>
            <person name="Treitli S.C."/>
            <person name="Kolisko M."/>
            <person name="Husnik F."/>
            <person name="Keeling P."/>
            <person name="Hampl V."/>
        </authorList>
    </citation>
    <scope>NUCLEOTIDE SEQUENCE</scope>
    <source>
        <strain evidence="1">STM</strain>
    </source>
</reference>
<gene>
    <name evidence="1" type="ORF">EZS27_019806</name>
</gene>
<protein>
    <submittedName>
        <fullName evidence="1">TonB-dependent receptor SusC</fullName>
    </submittedName>
</protein>
<organism evidence="1">
    <name type="scientific">termite gut metagenome</name>
    <dbReference type="NCBI Taxonomy" id="433724"/>
    <lineage>
        <taxon>unclassified sequences</taxon>
        <taxon>metagenomes</taxon>
        <taxon>organismal metagenomes</taxon>
    </lineage>
</organism>
<dbReference type="EMBL" id="SNRY01001351">
    <property type="protein sequence ID" value="KAA6331596.1"/>
    <property type="molecule type" value="Genomic_DNA"/>
</dbReference>
<evidence type="ECO:0000313" key="1">
    <source>
        <dbReference type="EMBL" id="KAA6331596.1"/>
    </source>
</evidence>
<dbReference type="SUPFAM" id="SSF56935">
    <property type="entry name" value="Porins"/>
    <property type="match status" value="1"/>
</dbReference>
<accession>A0A5J4RC48</accession>
<keyword evidence="1" id="KW-0675">Receptor</keyword>
<proteinExistence type="predicted"/>
<name>A0A5J4RC48_9ZZZZ</name>
<dbReference type="AlphaFoldDB" id="A0A5J4RC48"/>